<dbReference type="Proteomes" id="UP001527866">
    <property type="component" value="Unassembled WGS sequence"/>
</dbReference>
<evidence type="ECO:0000313" key="3">
    <source>
        <dbReference type="Proteomes" id="UP001527866"/>
    </source>
</evidence>
<evidence type="ECO:0000256" key="1">
    <source>
        <dbReference type="SAM" id="MobiDB-lite"/>
    </source>
</evidence>
<name>A0ABT4U2I3_9ACTN</name>
<dbReference type="EMBL" id="JAQFWQ010000024">
    <property type="protein sequence ID" value="MDA2811158.1"/>
    <property type="molecule type" value="Genomic_DNA"/>
</dbReference>
<reference evidence="2 3" key="1">
    <citation type="submission" date="2023-01" db="EMBL/GenBank/DDBJ databases">
        <title>Draft genome sequence of Nocardiopsis sp. RSe5-2 isolated from halophytes.</title>
        <authorList>
            <person name="Duangmal K."/>
            <person name="Chantavorakit T."/>
        </authorList>
    </citation>
    <scope>NUCLEOTIDE SEQUENCE [LARGE SCALE GENOMIC DNA]</scope>
    <source>
        <strain evidence="2 3">RSe5-2</strain>
    </source>
</reference>
<accession>A0ABT4U2I3</accession>
<evidence type="ECO:0000313" key="2">
    <source>
        <dbReference type="EMBL" id="MDA2811158.1"/>
    </source>
</evidence>
<dbReference type="RefSeq" id="WP_270685619.1">
    <property type="nucleotide sequence ID" value="NZ_JAQFWQ010000024.1"/>
</dbReference>
<keyword evidence="3" id="KW-1185">Reference proteome</keyword>
<organism evidence="2 3">
    <name type="scientific">Nocardiopsis endophytica</name>
    <dbReference type="NCBI Taxonomy" id="3018445"/>
    <lineage>
        <taxon>Bacteria</taxon>
        <taxon>Bacillati</taxon>
        <taxon>Actinomycetota</taxon>
        <taxon>Actinomycetes</taxon>
        <taxon>Streptosporangiales</taxon>
        <taxon>Nocardiopsidaceae</taxon>
        <taxon>Nocardiopsis</taxon>
    </lineage>
</organism>
<feature type="region of interest" description="Disordered" evidence="1">
    <location>
        <begin position="23"/>
        <end position="63"/>
    </location>
</feature>
<sequence>MITNEPMDRLLMELGPIDDAPLPEELAEIADAPWGRGPTGVLSPGGPPPDWAAEEPDTGPEGLMDTELEVNDFRIDDEDLVEDPSTYLHAALSRGLLFAARCLVGARALPEAADLRAVVVTGVDEDYLVSGTTVRFFRLRDALPGRYQNLTLFTLEAMAVMDLEDAERIAG</sequence>
<comment type="caution">
    <text evidence="2">The sequence shown here is derived from an EMBL/GenBank/DDBJ whole genome shotgun (WGS) entry which is preliminary data.</text>
</comment>
<protein>
    <submittedName>
        <fullName evidence="2">Uncharacterized protein</fullName>
    </submittedName>
</protein>
<feature type="compositionally biased region" description="Acidic residues" evidence="1">
    <location>
        <begin position="52"/>
        <end position="63"/>
    </location>
</feature>
<gene>
    <name evidence="2" type="ORF">O4J56_10965</name>
</gene>
<proteinExistence type="predicted"/>